<gene>
    <name evidence="2" type="ORF">EV644_102174</name>
</gene>
<feature type="transmembrane region" description="Helical" evidence="1">
    <location>
        <begin position="46"/>
        <end position="64"/>
    </location>
</feature>
<evidence type="ECO:0000313" key="2">
    <source>
        <dbReference type="EMBL" id="TCO29456.1"/>
    </source>
</evidence>
<organism evidence="2 3">
    <name type="scientific">Kribbella orskensis</name>
    <dbReference type="NCBI Taxonomy" id="2512216"/>
    <lineage>
        <taxon>Bacteria</taxon>
        <taxon>Bacillati</taxon>
        <taxon>Actinomycetota</taxon>
        <taxon>Actinomycetes</taxon>
        <taxon>Propionibacteriales</taxon>
        <taxon>Kribbellaceae</taxon>
        <taxon>Kribbella</taxon>
    </lineage>
</organism>
<feature type="transmembrane region" description="Helical" evidence="1">
    <location>
        <begin position="173"/>
        <end position="191"/>
    </location>
</feature>
<sequence length="196" mass="21065">MTATVVRPRFASAGRPFWILAGMYLALLAVLCASLATWALGWPVALGMYVVLVAVLAVVFWATFRAACFSIDADTVAYKASAWGPPKVLHRAHLVRVLTISRIKSSPPIGALLILAADGTRIGASRWLWSSDDFRTVTTAIGLPVEHRETVGSLELVREVGVDPAYKRNPVQVLVLLAAAAVGVLIAWPIVRALLL</sequence>
<dbReference type="EMBL" id="SLWM01000002">
    <property type="protein sequence ID" value="TCO29456.1"/>
    <property type="molecule type" value="Genomic_DNA"/>
</dbReference>
<protein>
    <recommendedName>
        <fullName evidence="4">PH (Pleckstrin Homology) domain-containing protein</fullName>
    </recommendedName>
</protein>
<evidence type="ECO:0008006" key="4">
    <source>
        <dbReference type="Google" id="ProtNLM"/>
    </source>
</evidence>
<dbReference type="RefSeq" id="WP_132188169.1">
    <property type="nucleotide sequence ID" value="NZ_SLWM01000002.1"/>
</dbReference>
<name>A0ABY2BRX3_9ACTN</name>
<evidence type="ECO:0000313" key="3">
    <source>
        <dbReference type="Proteomes" id="UP000295818"/>
    </source>
</evidence>
<proteinExistence type="predicted"/>
<feature type="transmembrane region" description="Helical" evidence="1">
    <location>
        <begin position="17"/>
        <end position="40"/>
    </location>
</feature>
<keyword evidence="1" id="KW-1133">Transmembrane helix</keyword>
<evidence type="ECO:0000256" key="1">
    <source>
        <dbReference type="SAM" id="Phobius"/>
    </source>
</evidence>
<comment type="caution">
    <text evidence="2">The sequence shown here is derived from an EMBL/GenBank/DDBJ whole genome shotgun (WGS) entry which is preliminary data.</text>
</comment>
<reference evidence="2 3" key="1">
    <citation type="journal article" date="2015" name="Stand. Genomic Sci.">
        <title>Genomic Encyclopedia of Bacterial and Archaeal Type Strains, Phase III: the genomes of soil and plant-associated and newly described type strains.</title>
        <authorList>
            <person name="Whitman W.B."/>
            <person name="Woyke T."/>
            <person name="Klenk H.P."/>
            <person name="Zhou Y."/>
            <person name="Lilburn T.G."/>
            <person name="Beck B.J."/>
            <person name="De Vos P."/>
            <person name="Vandamme P."/>
            <person name="Eisen J.A."/>
            <person name="Garrity G."/>
            <person name="Hugenholtz P."/>
            <person name="Kyrpides N.C."/>
        </authorList>
    </citation>
    <scope>NUCLEOTIDE SEQUENCE [LARGE SCALE GENOMIC DNA]</scope>
    <source>
        <strain evidence="2 3">VKM Ac-2538</strain>
    </source>
</reference>
<dbReference type="Proteomes" id="UP000295818">
    <property type="component" value="Unassembled WGS sequence"/>
</dbReference>
<keyword evidence="1" id="KW-0812">Transmembrane</keyword>
<keyword evidence="3" id="KW-1185">Reference proteome</keyword>
<keyword evidence="1" id="KW-0472">Membrane</keyword>
<accession>A0ABY2BRX3</accession>